<dbReference type="NCBIfam" id="TIGR00229">
    <property type="entry name" value="sensory_box"/>
    <property type="match status" value="1"/>
</dbReference>
<dbReference type="STRING" id="159292.SAMN05192546_102156"/>
<evidence type="ECO:0000313" key="3">
    <source>
        <dbReference type="EMBL" id="SDY44888.1"/>
    </source>
</evidence>
<keyword evidence="1" id="KW-0472">Membrane</keyword>
<keyword evidence="4" id="KW-1185">Reference proteome</keyword>
<dbReference type="InterPro" id="IPR035965">
    <property type="entry name" value="PAS-like_dom_sf"/>
</dbReference>
<dbReference type="Gene3D" id="3.30.450.20">
    <property type="entry name" value="PAS domain"/>
    <property type="match status" value="1"/>
</dbReference>
<dbReference type="InterPro" id="IPR000700">
    <property type="entry name" value="PAS-assoc_C"/>
</dbReference>
<keyword evidence="1" id="KW-0812">Transmembrane</keyword>
<dbReference type="Proteomes" id="UP000199230">
    <property type="component" value="Unassembled WGS sequence"/>
</dbReference>
<dbReference type="InterPro" id="IPR000014">
    <property type="entry name" value="PAS"/>
</dbReference>
<dbReference type="PROSITE" id="PS50113">
    <property type="entry name" value="PAC"/>
    <property type="match status" value="1"/>
</dbReference>
<feature type="transmembrane region" description="Helical" evidence="1">
    <location>
        <begin position="46"/>
        <end position="65"/>
    </location>
</feature>
<proteinExistence type="predicted"/>
<dbReference type="AlphaFoldDB" id="A0A1H3JZX7"/>
<accession>A0A1H3JZX7</accession>
<dbReference type="CDD" id="cd00130">
    <property type="entry name" value="PAS"/>
    <property type="match status" value="1"/>
</dbReference>
<evidence type="ECO:0000313" key="4">
    <source>
        <dbReference type="Proteomes" id="UP000199230"/>
    </source>
</evidence>
<organism evidence="3 4">
    <name type="scientific">Tindallia californiensis</name>
    <dbReference type="NCBI Taxonomy" id="159292"/>
    <lineage>
        <taxon>Bacteria</taxon>
        <taxon>Bacillati</taxon>
        <taxon>Bacillota</taxon>
        <taxon>Clostridia</taxon>
        <taxon>Peptostreptococcales</taxon>
        <taxon>Tindalliaceae</taxon>
        <taxon>Tindallia</taxon>
    </lineage>
</organism>
<dbReference type="Pfam" id="PF08448">
    <property type="entry name" value="PAS_4"/>
    <property type="match status" value="1"/>
</dbReference>
<dbReference type="EMBL" id="FNPV01000002">
    <property type="protein sequence ID" value="SDY44888.1"/>
    <property type="molecule type" value="Genomic_DNA"/>
</dbReference>
<evidence type="ECO:0000256" key="1">
    <source>
        <dbReference type="SAM" id="Phobius"/>
    </source>
</evidence>
<dbReference type="RefSeq" id="WP_207646011.1">
    <property type="nucleotide sequence ID" value="NZ_FNPV01000002.1"/>
</dbReference>
<protein>
    <submittedName>
        <fullName evidence="3">PAS domain S-box-containing protein</fullName>
    </submittedName>
</protein>
<keyword evidence="1" id="KW-1133">Transmembrane helix</keyword>
<dbReference type="InterPro" id="IPR013656">
    <property type="entry name" value="PAS_4"/>
</dbReference>
<evidence type="ECO:0000259" key="2">
    <source>
        <dbReference type="PROSITE" id="PS50113"/>
    </source>
</evidence>
<dbReference type="SUPFAM" id="SSF55785">
    <property type="entry name" value="PYP-like sensor domain (PAS domain)"/>
    <property type="match status" value="1"/>
</dbReference>
<sequence>MGRCIGVRKKPVTHLIDLPYGSWQIGALPTAGWSSYSVLSASLMRIYLIVALAILAFTAVIIFLIDKIKKTEHESIILARSLGVFLKQTSDFVYYKDSNSRFIFCSQTLADITNHEHWRDMIGKHDFEVFPHDTATIYNEEEKPVFNEGKPLLNKVNPYYLASSEIGYVQTNKWPIFDDNNKVSGIFGISRDITELKNATEDWKRNEIFLPRVLCLQWNGVLNLAITYL</sequence>
<gene>
    <name evidence="3" type="ORF">SAMN05192546_102156</name>
</gene>
<reference evidence="3 4" key="1">
    <citation type="submission" date="2016-10" db="EMBL/GenBank/DDBJ databases">
        <authorList>
            <person name="de Groot N.N."/>
        </authorList>
    </citation>
    <scope>NUCLEOTIDE SEQUENCE [LARGE SCALE GENOMIC DNA]</scope>
    <source>
        <strain evidence="3 4">APO</strain>
    </source>
</reference>
<feature type="domain" description="PAC" evidence="2">
    <location>
        <begin position="150"/>
        <end position="205"/>
    </location>
</feature>
<name>A0A1H3JZX7_9FIRM</name>